<evidence type="ECO:0000259" key="1">
    <source>
        <dbReference type="Pfam" id="PF05699"/>
    </source>
</evidence>
<gene>
    <name evidence="2" type="ORF">GMARGA_LOCUS38106</name>
</gene>
<feature type="domain" description="HAT C-terminal dimerisation" evidence="1">
    <location>
        <begin position="7"/>
        <end position="64"/>
    </location>
</feature>
<organism evidence="2 3">
    <name type="scientific">Gigaspora margarita</name>
    <dbReference type="NCBI Taxonomy" id="4874"/>
    <lineage>
        <taxon>Eukaryota</taxon>
        <taxon>Fungi</taxon>
        <taxon>Fungi incertae sedis</taxon>
        <taxon>Mucoromycota</taxon>
        <taxon>Glomeromycotina</taxon>
        <taxon>Glomeromycetes</taxon>
        <taxon>Diversisporales</taxon>
        <taxon>Gigasporaceae</taxon>
        <taxon>Gigaspora</taxon>
    </lineage>
</organism>
<dbReference type="InterPro" id="IPR008906">
    <property type="entry name" value="HATC_C_dom"/>
</dbReference>
<accession>A0ABN7X3H9</accession>
<dbReference type="SUPFAM" id="SSF53098">
    <property type="entry name" value="Ribonuclease H-like"/>
    <property type="match status" value="1"/>
</dbReference>
<keyword evidence="3" id="KW-1185">Reference proteome</keyword>
<reference evidence="2 3" key="1">
    <citation type="submission" date="2021-06" db="EMBL/GenBank/DDBJ databases">
        <authorList>
            <person name="Kallberg Y."/>
            <person name="Tangrot J."/>
            <person name="Rosling A."/>
        </authorList>
    </citation>
    <scope>NUCLEOTIDE SEQUENCE [LARGE SCALE GENOMIC DNA]</scope>
    <source>
        <strain evidence="2 3">120-4 pot B 10/14</strain>
    </source>
</reference>
<dbReference type="EMBL" id="CAJVQB010082920">
    <property type="protein sequence ID" value="CAG8846315.1"/>
    <property type="molecule type" value="Genomic_DNA"/>
</dbReference>
<protein>
    <submittedName>
        <fullName evidence="2">40695_t:CDS:1</fullName>
    </submittedName>
</protein>
<comment type="caution">
    <text evidence="2">The sequence shown here is derived from an EMBL/GenBank/DDBJ whole genome shotgun (WGS) entry which is preliminary data.</text>
</comment>
<feature type="non-terminal residue" evidence="2">
    <location>
        <position position="1"/>
    </location>
</feature>
<feature type="non-terminal residue" evidence="2">
    <location>
        <position position="190"/>
    </location>
</feature>
<name>A0ABN7X3H9_GIGMA</name>
<sequence length="190" mass="22186">MEDIESPETWWLGCKISNHYLQKLALHLLAITPHSASCERIFSILSWITQKRRSRITVEKVSNIAKLHTYYITNAQNELNYINQTIPETEFEQIMESYANTVEFDDDMFNDSIEIEEEIDADYVSDTENLDDLLQLSEENLDIEEILDFNTFLNENTNEKTNIETNNYPEPEDDESDYNIEDVINASIAD</sequence>
<dbReference type="InterPro" id="IPR012337">
    <property type="entry name" value="RNaseH-like_sf"/>
</dbReference>
<proteinExistence type="predicted"/>
<dbReference type="Proteomes" id="UP000789901">
    <property type="component" value="Unassembled WGS sequence"/>
</dbReference>
<evidence type="ECO:0000313" key="3">
    <source>
        <dbReference type="Proteomes" id="UP000789901"/>
    </source>
</evidence>
<evidence type="ECO:0000313" key="2">
    <source>
        <dbReference type="EMBL" id="CAG8846315.1"/>
    </source>
</evidence>
<dbReference type="Pfam" id="PF05699">
    <property type="entry name" value="Dimer_Tnp_hAT"/>
    <property type="match status" value="1"/>
</dbReference>